<dbReference type="AlphaFoldDB" id="A0A1H9SLN8"/>
<evidence type="ECO:0000313" key="2">
    <source>
        <dbReference type="EMBL" id="SER85798.1"/>
    </source>
</evidence>
<feature type="transmembrane region" description="Helical" evidence="1">
    <location>
        <begin position="90"/>
        <end position="107"/>
    </location>
</feature>
<dbReference type="Proteomes" id="UP000198929">
    <property type="component" value="Unassembled WGS sequence"/>
</dbReference>
<sequence length="136" mass="14934">MDTNAHSDLNAVAEVERTIQFQPTRWADALFGLLVGGFAAALTWPVWLLALGILIVFVAYAFLLRHRLFGPQRTRLHPNEDPFDDPKIRGSWPALIASLVTTALVFVGPNETVWVTVAAGIVGTLAGILYLRDNQP</sequence>
<keyword evidence="1" id="KW-0812">Transmembrane</keyword>
<gene>
    <name evidence="2" type="ORF">SAMN05661109_01170</name>
</gene>
<proteinExistence type="predicted"/>
<evidence type="ECO:0000313" key="3">
    <source>
        <dbReference type="Proteomes" id="UP000198929"/>
    </source>
</evidence>
<dbReference type="RefSeq" id="WP_092257561.1">
    <property type="nucleotide sequence ID" value="NZ_CP047199.1"/>
</dbReference>
<keyword evidence="1" id="KW-0472">Membrane</keyword>
<feature type="transmembrane region" description="Helical" evidence="1">
    <location>
        <begin position="113"/>
        <end position="131"/>
    </location>
</feature>
<evidence type="ECO:0000256" key="1">
    <source>
        <dbReference type="SAM" id="Phobius"/>
    </source>
</evidence>
<dbReference type="EMBL" id="FOGQ01000004">
    <property type="protein sequence ID" value="SER85798.1"/>
    <property type="molecule type" value="Genomic_DNA"/>
</dbReference>
<accession>A0A1H9SLN8</accession>
<feature type="transmembrane region" description="Helical" evidence="1">
    <location>
        <begin position="30"/>
        <end position="63"/>
    </location>
</feature>
<organism evidence="2 3">
    <name type="scientific">Corynebacterium cystitidis DSM 20524</name>
    <dbReference type="NCBI Taxonomy" id="1121357"/>
    <lineage>
        <taxon>Bacteria</taxon>
        <taxon>Bacillati</taxon>
        <taxon>Actinomycetota</taxon>
        <taxon>Actinomycetes</taxon>
        <taxon>Mycobacteriales</taxon>
        <taxon>Corynebacteriaceae</taxon>
        <taxon>Corynebacterium</taxon>
    </lineage>
</organism>
<dbReference type="STRING" id="1121357.SAMN05661109_01170"/>
<protein>
    <submittedName>
        <fullName evidence="2">Uncharacterized protein</fullName>
    </submittedName>
</protein>
<reference evidence="3" key="1">
    <citation type="submission" date="2016-10" db="EMBL/GenBank/DDBJ databases">
        <authorList>
            <person name="Varghese N."/>
            <person name="Submissions S."/>
        </authorList>
    </citation>
    <scope>NUCLEOTIDE SEQUENCE [LARGE SCALE GENOMIC DNA]</scope>
    <source>
        <strain evidence="3">DSM 20524</strain>
    </source>
</reference>
<keyword evidence="3" id="KW-1185">Reference proteome</keyword>
<name>A0A1H9SLN8_9CORY</name>
<keyword evidence="1" id="KW-1133">Transmembrane helix</keyword>